<dbReference type="SUPFAM" id="SSF51735">
    <property type="entry name" value="NAD(P)-binding Rossmann-fold domains"/>
    <property type="match status" value="1"/>
</dbReference>
<dbReference type="GO" id="GO:0070402">
    <property type="term" value="F:NADPH binding"/>
    <property type="evidence" value="ECO:0007669"/>
    <property type="project" value="TreeGrafter"/>
</dbReference>
<dbReference type="PANTHER" id="PTHR48106:SF13">
    <property type="entry name" value="QUINONE OXIDOREDUCTASE-RELATED"/>
    <property type="match status" value="1"/>
</dbReference>
<name>W4LJY1_ENTF1</name>
<organism evidence="3 4">
    <name type="scientific">Entotheonella factor</name>
    <dbReference type="NCBI Taxonomy" id="1429438"/>
    <lineage>
        <taxon>Bacteria</taxon>
        <taxon>Pseudomonadati</taxon>
        <taxon>Nitrospinota/Tectimicrobiota group</taxon>
        <taxon>Candidatus Tectimicrobiota</taxon>
        <taxon>Candidatus Entotheonellia</taxon>
        <taxon>Candidatus Entotheonellales</taxon>
        <taxon>Candidatus Entotheonellaceae</taxon>
        <taxon>Candidatus Entotheonella</taxon>
    </lineage>
</organism>
<dbReference type="PANTHER" id="PTHR48106">
    <property type="entry name" value="QUINONE OXIDOREDUCTASE PIG3-RELATED"/>
    <property type="match status" value="1"/>
</dbReference>
<dbReference type="GO" id="GO:0035925">
    <property type="term" value="F:mRNA 3'-UTR AU-rich region binding"/>
    <property type="evidence" value="ECO:0007669"/>
    <property type="project" value="TreeGrafter"/>
</dbReference>
<gene>
    <name evidence="3" type="ORF">ETSY1_21735</name>
</gene>
<evidence type="ECO:0000313" key="4">
    <source>
        <dbReference type="Proteomes" id="UP000019141"/>
    </source>
</evidence>
<keyword evidence="2" id="KW-0560">Oxidoreductase</keyword>
<keyword evidence="1" id="KW-0521">NADP</keyword>
<protein>
    <recommendedName>
        <fullName evidence="5">Alcohol dehydrogenase-like C-terminal domain-containing protein</fullName>
    </recommendedName>
</protein>
<dbReference type="AlphaFoldDB" id="W4LJY1"/>
<comment type="caution">
    <text evidence="3">The sequence shown here is derived from an EMBL/GenBank/DDBJ whole genome shotgun (WGS) entry which is preliminary data.</text>
</comment>
<evidence type="ECO:0000313" key="3">
    <source>
        <dbReference type="EMBL" id="ETW97661.1"/>
    </source>
</evidence>
<dbReference type="Pfam" id="PF13602">
    <property type="entry name" value="ADH_zinc_N_2"/>
    <property type="match status" value="1"/>
</dbReference>
<dbReference type="EMBL" id="AZHW01000636">
    <property type="protein sequence ID" value="ETW97661.1"/>
    <property type="molecule type" value="Genomic_DNA"/>
</dbReference>
<reference evidence="3 4" key="1">
    <citation type="journal article" date="2014" name="Nature">
        <title>An environmental bacterial taxon with a large and distinct metabolic repertoire.</title>
        <authorList>
            <person name="Wilson M.C."/>
            <person name="Mori T."/>
            <person name="Ruckert C."/>
            <person name="Uria A.R."/>
            <person name="Helf M.J."/>
            <person name="Takada K."/>
            <person name="Gernert C."/>
            <person name="Steffens U.A."/>
            <person name="Heycke N."/>
            <person name="Schmitt S."/>
            <person name="Rinke C."/>
            <person name="Helfrich E.J."/>
            <person name="Brachmann A.O."/>
            <person name="Gurgui C."/>
            <person name="Wakimoto T."/>
            <person name="Kracht M."/>
            <person name="Crusemann M."/>
            <person name="Hentschel U."/>
            <person name="Abe I."/>
            <person name="Matsunaga S."/>
            <person name="Kalinowski J."/>
            <person name="Takeyama H."/>
            <person name="Piel J."/>
        </authorList>
    </citation>
    <scope>NUCLEOTIDE SEQUENCE [LARGE SCALE GENOMIC DNA]</scope>
    <source>
        <strain evidence="4">TSY1</strain>
    </source>
</reference>
<dbReference type="Gene3D" id="3.40.50.720">
    <property type="entry name" value="NAD(P)-binding Rossmann-like Domain"/>
    <property type="match status" value="1"/>
</dbReference>
<dbReference type="GO" id="GO:0003960">
    <property type="term" value="F:quinone reductase (NADPH) activity"/>
    <property type="evidence" value="ECO:0007669"/>
    <property type="project" value="TreeGrafter"/>
</dbReference>
<proteinExistence type="predicted"/>
<dbReference type="GO" id="GO:0005829">
    <property type="term" value="C:cytosol"/>
    <property type="evidence" value="ECO:0007669"/>
    <property type="project" value="TreeGrafter"/>
</dbReference>
<evidence type="ECO:0000256" key="1">
    <source>
        <dbReference type="ARBA" id="ARBA00022857"/>
    </source>
</evidence>
<evidence type="ECO:0000256" key="2">
    <source>
        <dbReference type="ARBA" id="ARBA00023002"/>
    </source>
</evidence>
<evidence type="ECO:0008006" key="5">
    <source>
        <dbReference type="Google" id="ProtNLM"/>
    </source>
</evidence>
<dbReference type="Proteomes" id="UP000019141">
    <property type="component" value="Unassembled WGS sequence"/>
</dbReference>
<accession>W4LJY1</accession>
<sequence length="158" mass="16766">MLVITTVSSDEKATHAKTAGADTIINYKTEDVVARVLELTDGAGVDRIVEVDFGANLPIDVPIIKPTGVIASYSSTAVREPILPYYPLAYKGVTLHFVQAYVMAAAQRQAMLADVISLLKSGALIHRVGSCFKLSETVAAHEALESGRVIGNVVVEVA</sequence>
<dbReference type="InterPro" id="IPR036291">
    <property type="entry name" value="NAD(P)-bd_dom_sf"/>
</dbReference>
<dbReference type="HOGENOM" id="CLU_026673_19_0_7"/>
<keyword evidence="4" id="KW-1185">Reference proteome</keyword>
<dbReference type="Gene3D" id="3.90.180.10">
    <property type="entry name" value="Medium-chain alcohol dehydrogenases, catalytic domain"/>
    <property type="match status" value="1"/>
</dbReference>